<proteinExistence type="predicted"/>
<feature type="region of interest" description="Disordered" evidence="1">
    <location>
        <begin position="1"/>
        <end position="44"/>
    </location>
</feature>
<dbReference type="PANTHER" id="PTHR37166:SF1">
    <property type="entry name" value="PROTEIN FLAG"/>
    <property type="match status" value="1"/>
</dbReference>
<sequence>MSITAITPGGGLGPPKTQEPAEQVRQDRLPVQDLPDPEKAEKKVNSEELFDRIKELSQDGQYSVRFEMNEDVNALVIRVVDRQTGEVIRQIPNEELLKSIKALQDLRGLMVDMES</sequence>
<dbReference type="RefSeq" id="WP_148894357.1">
    <property type="nucleotide sequence ID" value="NZ_VNIB01000001.1"/>
</dbReference>
<dbReference type="Proteomes" id="UP000324159">
    <property type="component" value="Unassembled WGS sequence"/>
</dbReference>
<dbReference type="EMBL" id="VNIB01000001">
    <property type="protein sequence ID" value="TYP00173.1"/>
    <property type="molecule type" value="Genomic_DNA"/>
</dbReference>
<gene>
    <name evidence="2" type="ORF">EDC39_101334</name>
</gene>
<dbReference type="SUPFAM" id="SSF160214">
    <property type="entry name" value="FlaG-like"/>
    <property type="match status" value="1"/>
</dbReference>
<dbReference type="PANTHER" id="PTHR37166">
    <property type="entry name" value="PROTEIN FLAG"/>
    <property type="match status" value="1"/>
</dbReference>
<evidence type="ECO:0000256" key="1">
    <source>
        <dbReference type="SAM" id="MobiDB-lite"/>
    </source>
</evidence>
<keyword evidence="2" id="KW-0282">Flagellum</keyword>
<reference evidence="2 3" key="1">
    <citation type="submission" date="2019-07" db="EMBL/GenBank/DDBJ databases">
        <title>Genomic Encyclopedia of Type Strains, Phase IV (KMG-IV): sequencing the most valuable type-strain genomes for metagenomic binning, comparative biology and taxonomic classification.</title>
        <authorList>
            <person name="Goeker M."/>
        </authorList>
    </citation>
    <scope>NUCLEOTIDE SEQUENCE [LARGE SCALE GENOMIC DNA]</scope>
    <source>
        <strain evidence="2 3">SS015</strain>
    </source>
</reference>
<dbReference type="InterPro" id="IPR005186">
    <property type="entry name" value="FlaG"/>
</dbReference>
<evidence type="ECO:0000313" key="2">
    <source>
        <dbReference type="EMBL" id="TYP00173.1"/>
    </source>
</evidence>
<dbReference type="InterPro" id="IPR035924">
    <property type="entry name" value="FlaG-like_sf"/>
</dbReference>
<organism evidence="2 3">
    <name type="scientific">Geothermobacter ehrlichii</name>
    <dbReference type="NCBI Taxonomy" id="213224"/>
    <lineage>
        <taxon>Bacteria</taxon>
        <taxon>Pseudomonadati</taxon>
        <taxon>Thermodesulfobacteriota</taxon>
        <taxon>Desulfuromonadia</taxon>
        <taxon>Desulfuromonadales</taxon>
        <taxon>Geothermobacteraceae</taxon>
        <taxon>Geothermobacter</taxon>
    </lineage>
</organism>
<keyword evidence="3" id="KW-1185">Reference proteome</keyword>
<comment type="caution">
    <text evidence="2">The sequence shown here is derived from an EMBL/GenBank/DDBJ whole genome shotgun (WGS) entry which is preliminary data.</text>
</comment>
<dbReference type="Gene3D" id="3.30.160.170">
    <property type="entry name" value="FlaG-like"/>
    <property type="match status" value="1"/>
</dbReference>
<dbReference type="Pfam" id="PF03646">
    <property type="entry name" value="FlaG"/>
    <property type="match status" value="1"/>
</dbReference>
<keyword evidence="2" id="KW-0966">Cell projection</keyword>
<protein>
    <submittedName>
        <fullName evidence="2">Flagellar protein FlaG</fullName>
    </submittedName>
</protein>
<feature type="compositionally biased region" description="Basic and acidic residues" evidence="1">
    <location>
        <begin position="22"/>
        <end position="44"/>
    </location>
</feature>
<evidence type="ECO:0000313" key="3">
    <source>
        <dbReference type="Proteomes" id="UP000324159"/>
    </source>
</evidence>
<dbReference type="AlphaFoldDB" id="A0A5D3WMF0"/>
<name>A0A5D3WMF0_9BACT</name>
<dbReference type="OrthoDB" id="5516677at2"/>
<keyword evidence="2" id="KW-0969">Cilium</keyword>
<accession>A0A5D3WMF0</accession>